<dbReference type="Proteomes" id="UP000054560">
    <property type="component" value="Unassembled WGS sequence"/>
</dbReference>
<sequence>MTTFLRLLPENSSKIVLCSTLSILVTLVYMISDIDTTVTHMKTAIGFATLVTKRASYERFSPNCLDLDLSPNLECGFMVGNESMKFCTDPQKWRKSLLVSECDWQKYTRRGAIELLQGKHIVFVGDSRLRYQYVCMIFWLENGYWPPDGEKDGFKSPVKESLWGGKGGWRAFFKDTAGYMKGNEYCDCYRNDHDMYVEPIYENRFYYNERYNLRLSYFVHYKTDMWAGHKDIHGHYGFPPYQADEYTSKGDTCHSIGDCKGQKDWALTLTEALNSDFFTRLGATDLFMSFGWLPNKQINITMTDEWANGVKKMRNNGINVYKLDAHSVSHPPHKVTITKQDYERVRNLPPVPGQINLDLFKFTKTFADHWEDPDKPFVDEVHFEAWVYEELSQWFLRAIDMAEEAPMVPL</sequence>
<dbReference type="GeneID" id="25909240"/>
<dbReference type="eggNOG" id="ENOG502SAI0">
    <property type="taxonomic scope" value="Eukaryota"/>
</dbReference>
<accession>A0A0L0FPW3</accession>
<reference evidence="1 2" key="1">
    <citation type="submission" date="2011-02" db="EMBL/GenBank/DDBJ databases">
        <title>The Genome Sequence of Sphaeroforma arctica JP610.</title>
        <authorList>
            <consortium name="The Broad Institute Genome Sequencing Platform"/>
            <person name="Russ C."/>
            <person name="Cuomo C."/>
            <person name="Young S.K."/>
            <person name="Zeng Q."/>
            <person name="Gargeya S."/>
            <person name="Alvarado L."/>
            <person name="Berlin A."/>
            <person name="Chapman S.B."/>
            <person name="Chen Z."/>
            <person name="Freedman E."/>
            <person name="Gellesch M."/>
            <person name="Goldberg J."/>
            <person name="Griggs A."/>
            <person name="Gujja S."/>
            <person name="Heilman E."/>
            <person name="Heiman D."/>
            <person name="Howarth C."/>
            <person name="Mehta T."/>
            <person name="Neiman D."/>
            <person name="Pearson M."/>
            <person name="Roberts A."/>
            <person name="Saif S."/>
            <person name="Shea T."/>
            <person name="Shenoy N."/>
            <person name="Sisk P."/>
            <person name="Stolte C."/>
            <person name="Sykes S."/>
            <person name="White J."/>
            <person name="Yandava C."/>
            <person name="Burger G."/>
            <person name="Gray M.W."/>
            <person name="Holland P.W.H."/>
            <person name="King N."/>
            <person name="Lang F.B.F."/>
            <person name="Roger A.J."/>
            <person name="Ruiz-Trillo I."/>
            <person name="Haas B."/>
            <person name="Nusbaum C."/>
            <person name="Birren B."/>
        </authorList>
    </citation>
    <scope>NUCLEOTIDE SEQUENCE [LARGE SCALE GENOMIC DNA]</scope>
    <source>
        <strain evidence="1 2">JP610</strain>
    </source>
</reference>
<evidence type="ECO:0000313" key="1">
    <source>
        <dbReference type="EMBL" id="KNC78842.1"/>
    </source>
</evidence>
<evidence type="ECO:0000313" key="2">
    <source>
        <dbReference type="Proteomes" id="UP000054560"/>
    </source>
</evidence>
<organism evidence="1 2">
    <name type="scientific">Sphaeroforma arctica JP610</name>
    <dbReference type="NCBI Taxonomy" id="667725"/>
    <lineage>
        <taxon>Eukaryota</taxon>
        <taxon>Ichthyosporea</taxon>
        <taxon>Ichthyophonida</taxon>
        <taxon>Sphaeroforma</taxon>
    </lineage>
</organism>
<dbReference type="EMBL" id="KQ242413">
    <property type="protein sequence ID" value="KNC78842.1"/>
    <property type="molecule type" value="Genomic_DNA"/>
</dbReference>
<gene>
    <name evidence="1" type="ORF">SARC_08736</name>
</gene>
<name>A0A0L0FPW3_9EUKA</name>
<dbReference type="RefSeq" id="XP_014152744.1">
    <property type="nucleotide sequence ID" value="XM_014297269.1"/>
</dbReference>
<dbReference type="OrthoDB" id="189357at2759"/>
<keyword evidence="2" id="KW-1185">Reference proteome</keyword>
<protein>
    <submittedName>
        <fullName evidence="1">Uncharacterized protein</fullName>
    </submittedName>
</protein>
<proteinExistence type="predicted"/>
<dbReference type="AlphaFoldDB" id="A0A0L0FPW3"/>